<reference evidence="2" key="1">
    <citation type="journal article" date="2020" name="G3 (Bethesda)">
        <title>High-Quality Assemblies for Three Invasive Social Wasps from the &lt;i&gt;Vespula&lt;/i&gt; Genus.</title>
        <authorList>
            <person name="Harrop T.W.R."/>
            <person name="Guhlin J."/>
            <person name="McLaughlin G.M."/>
            <person name="Permina E."/>
            <person name="Stockwell P."/>
            <person name="Gilligan J."/>
            <person name="Le Lec M.F."/>
            <person name="Gruber M.A.M."/>
            <person name="Quinn O."/>
            <person name="Lovegrove M."/>
            <person name="Duncan E.J."/>
            <person name="Remnant E.J."/>
            <person name="Van Eeckhoven J."/>
            <person name="Graham B."/>
            <person name="Knapp R.A."/>
            <person name="Langford K.W."/>
            <person name="Kronenberg Z."/>
            <person name="Press M.O."/>
            <person name="Eacker S.M."/>
            <person name="Wilson-Rankin E.E."/>
            <person name="Purcell J."/>
            <person name="Lester P.J."/>
            <person name="Dearden P.K."/>
        </authorList>
    </citation>
    <scope>NUCLEOTIDE SEQUENCE</scope>
    <source>
        <strain evidence="2">Marl-1</strain>
    </source>
</reference>
<accession>A0A834KM95</accession>
<evidence type="ECO:0000313" key="3">
    <source>
        <dbReference type="Proteomes" id="UP000614350"/>
    </source>
</evidence>
<keyword evidence="3" id="KW-1185">Reference proteome</keyword>
<protein>
    <submittedName>
        <fullName evidence="2">Uncharacterized protein</fullName>
    </submittedName>
</protein>
<sequence>MHVHSILPEVLKRGLPRYDSFLTEVNRQDHEPTFNSAISLITIPNNASVANIGRYGGASKRASKQIVGKRTRSIYGRGEGEKFGEGERARTLTGRVKGNENSVGSILKSSLEDEEEGFGKGSPSTVDGKDEEAEEK</sequence>
<gene>
    <name evidence="2" type="ORF">HZH66_002938</name>
</gene>
<feature type="compositionally biased region" description="Polar residues" evidence="1">
    <location>
        <begin position="99"/>
        <end position="108"/>
    </location>
</feature>
<dbReference type="AlphaFoldDB" id="A0A834KM95"/>
<name>A0A834KM95_VESVU</name>
<dbReference type="Proteomes" id="UP000614350">
    <property type="component" value="Unassembled WGS sequence"/>
</dbReference>
<feature type="region of interest" description="Disordered" evidence="1">
    <location>
        <begin position="96"/>
        <end position="136"/>
    </location>
</feature>
<organism evidence="2 3">
    <name type="scientific">Vespula vulgaris</name>
    <name type="common">Yellow jacket</name>
    <name type="synonym">Wasp</name>
    <dbReference type="NCBI Taxonomy" id="7454"/>
    <lineage>
        <taxon>Eukaryota</taxon>
        <taxon>Metazoa</taxon>
        <taxon>Ecdysozoa</taxon>
        <taxon>Arthropoda</taxon>
        <taxon>Hexapoda</taxon>
        <taxon>Insecta</taxon>
        <taxon>Pterygota</taxon>
        <taxon>Neoptera</taxon>
        <taxon>Endopterygota</taxon>
        <taxon>Hymenoptera</taxon>
        <taxon>Apocrita</taxon>
        <taxon>Aculeata</taxon>
        <taxon>Vespoidea</taxon>
        <taxon>Vespidae</taxon>
        <taxon>Vespinae</taxon>
        <taxon>Vespula</taxon>
    </lineage>
</organism>
<comment type="caution">
    <text evidence="2">The sequence shown here is derived from an EMBL/GenBank/DDBJ whole genome shotgun (WGS) entry which is preliminary data.</text>
</comment>
<evidence type="ECO:0000313" key="2">
    <source>
        <dbReference type="EMBL" id="KAF7408401.1"/>
    </source>
</evidence>
<proteinExistence type="predicted"/>
<evidence type="ECO:0000256" key="1">
    <source>
        <dbReference type="SAM" id="MobiDB-lite"/>
    </source>
</evidence>
<dbReference type="EMBL" id="JACSEA010000002">
    <property type="protein sequence ID" value="KAF7408401.1"/>
    <property type="molecule type" value="Genomic_DNA"/>
</dbReference>